<dbReference type="InterPro" id="IPR047951">
    <property type="entry name" value="Transpos_ISL3"/>
</dbReference>
<dbReference type="RefSeq" id="WP_091898186.1">
    <property type="nucleotide sequence ID" value="NZ_FOSJ01000038.1"/>
</dbReference>
<organism evidence="2 3">
    <name type="scientific">Marinilactibacillus piezotolerans</name>
    <dbReference type="NCBI Taxonomy" id="258723"/>
    <lineage>
        <taxon>Bacteria</taxon>
        <taxon>Bacillati</taxon>
        <taxon>Bacillota</taxon>
        <taxon>Bacilli</taxon>
        <taxon>Lactobacillales</taxon>
        <taxon>Carnobacteriaceae</taxon>
        <taxon>Marinilactibacillus</taxon>
    </lineage>
</organism>
<dbReference type="InterPro" id="IPR002560">
    <property type="entry name" value="Transposase_DDE"/>
</dbReference>
<reference evidence="3" key="1">
    <citation type="submission" date="2016-10" db="EMBL/GenBank/DDBJ databases">
        <authorList>
            <person name="Varghese N."/>
            <person name="Submissions S."/>
        </authorList>
    </citation>
    <scope>NUCLEOTIDE SEQUENCE [LARGE SCALE GENOMIC DNA]</scope>
    <source>
        <strain evidence="3">DSM 16108</strain>
    </source>
</reference>
<evidence type="ECO:0000313" key="2">
    <source>
        <dbReference type="EMBL" id="SFK47436.1"/>
    </source>
</evidence>
<dbReference type="PANTHER" id="PTHR33498">
    <property type="entry name" value="TRANSPOSASE FOR INSERTION SEQUENCE ELEMENT IS1557"/>
    <property type="match status" value="1"/>
</dbReference>
<feature type="domain" description="Transposase IS204/IS1001/IS1096/IS1165 DDE" evidence="1">
    <location>
        <begin position="166"/>
        <end position="418"/>
    </location>
</feature>
<evidence type="ECO:0000313" key="3">
    <source>
        <dbReference type="Proteomes" id="UP000199589"/>
    </source>
</evidence>
<accession>A0A1I3ZUY6</accession>
<gene>
    <name evidence="2" type="ORF">SAMN04488569_103820</name>
</gene>
<dbReference type="EMBL" id="FOSJ01000038">
    <property type="protein sequence ID" value="SFK47436.1"/>
    <property type="molecule type" value="Genomic_DNA"/>
</dbReference>
<evidence type="ECO:0000259" key="1">
    <source>
        <dbReference type="Pfam" id="PF01610"/>
    </source>
</evidence>
<name>A0A1I3ZUY6_9LACT</name>
<dbReference type="Pfam" id="PF01610">
    <property type="entry name" value="DDE_Tnp_ISL3"/>
    <property type="match status" value="1"/>
</dbReference>
<dbReference type="Proteomes" id="UP000199589">
    <property type="component" value="Unassembled WGS sequence"/>
</dbReference>
<dbReference type="NCBIfam" id="NF033550">
    <property type="entry name" value="transpos_ISL3"/>
    <property type="match status" value="1"/>
</dbReference>
<dbReference type="AlphaFoldDB" id="A0A1I3ZUY6"/>
<dbReference type="OrthoDB" id="2154174at2"/>
<proteinExistence type="predicted"/>
<dbReference type="PANTHER" id="PTHR33498:SF1">
    <property type="entry name" value="TRANSPOSASE FOR INSERTION SEQUENCE ELEMENT IS1557"/>
    <property type="match status" value="1"/>
</dbReference>
<keyword evidence="3" id="KW-1185">Reference proteome</keyword>
<protein>
    <submittedName>
        <fullName evidence="2">Transposase</fullName>
    </submittedName>
</protein>
<sequence>MPTSNDMQNVLDIQDKNMIFEDNCVSYGIHKQKKCKFIDCTLTYIPTECKKCQEPNRDFSIYKNGTQTSRITFPMSGIYPTYLRVKKQRFKCTSCEATFTAETPIVKEACFISNFIKAEILAKSADARSIKSLAEETNVSSTTIQRIINEQAKYYQPYYQSLPENLSFDEFKYGDGQMAFEYIDVVTGTILDILESKNTRTIKNHFCSRYSQNQRNKVKTITTDMNASYVSFIPELFPNADIIIDRFHIVQLVNRAMNKTRVKVMNRLRTSNGEDQKKYRRLKHFWKKLLKKESELSYTTYQYFPMFGQRLESAIVSEMLAYDPELKAAYTVYQAILKTVENNDSKQLRTILDQPASPELSEYMKTSLKTLSAHFPHIQNTFYYPYNNGKVEGINNKIKVLNRVAYGYGNFIHYKNRIILHFNLKPIRNKIKTIEKERERTAA</sequence>